<protein>
    <submittedName>
        <fullName evidence="6">Dipeptidase</fullName>
    </submittedName>
</protein>
<dbReference type="Proteomes" id="UP001247542">
    <property type="component" value="Unassembled WGS sequence"/>
</dbReference>
<dbReference type="Gene3D" id="3.30.70.360">
    <property type="match status" value="1"/>
</dbReference>
<feature type="region of interest" description="Disordered" evidence="4">
    <location>
        <begin position="97"/>
        <end position="118"/>
    </location>
</feature>
<evidence type="ECO:0000256" key="1">
    <source>
        <dbReference type="ARBA" id="ARBA00022670"/>
    </source>
</evidence>
<keyword evidence="1" id="KW-0645">Protease</keyword>
<name>A0ABU3IBK2_9ACTO</name>
<evidence type="ECO:0000313" key="6">
    <source>
        <dbReference type="EMBL" id="MDT3767758.1"/>
    </source>
</evidence>
<comment type="caution">
    <text evidence="6">The sequence shown here is derived from an EMBL/GenBank/DDBJ whole genome shotgun (WGS) entry which is preliminary data.</text>
</comment>
<feature type="domain" description="Peptidase M20 dimerisation" evidence="5">
    <location>
        <begin position="199"/>
        <end position="344"/>
    </location>
</feature>
<keyword evidence="7" id="KW-1185">Reference proteome</keyword>
<proteinExistence type="predicted"/>
<keyword evidence="3" id="KW-0378">Hydrolase</keyword>
<dbReference type="Gene3D" id="3.40.630.10">
    <property type="entry name" value="Zn peptidases"/>
    <property type="match status" value="1"/>
</dbReference>
<dbReference type="EMBL" id="JASXSX010000001">
    <property type="protein sequence ID" value="MDT3767758.1"/>
    <property type="molecule type" value="Genomic_DNA"/>
</dbReference>
<dbReference type="NCBIfam" id="NF005914">
    <property type="entry name" value="PRK07907.1"/>
    <property type="match status" value="1"/>
</dbReference>
<dbReference type="RefSeq" id="WP_313273629.1">
    <property type="nucleotide sequence ID" value="NZ_JASXSX010000001.1"/>
</dbReference>
<organism evidence="6 7">
    <name type="scientific">Gleimia hominis</name>
    <dbReference type="NCBI Taxonomy" id="595468"/>
    <lineage>
        <taxon>Bacteria</taxon>
        <taxon>Bacillati</taxon>
        <taxon>Actinomycetota</taxon>
        <taxon>Actinomycetes</taxon>
        <taxon>Actinomycetales</taxon>
        <taxon>Actinomycetaceae</taxon>
        <taxon>Gleimia</taxon>
    </lineage>
</organism>
<sequence length="449" mass="48428">MSKQLREKNDQLFEQFVEELKTLVRIPSISSGSFDQKNMVKSAEHVAELFTQAGLETQILTAKDEAGNEGRPAVVAQSKPIEGAPTVLLYAHHDVQPTGDESRWHTPPFEPQERDGRLYGRGSSDDGAGIIVHYGALKLLAEKLPVNVKVFIEGEEEIGSPSFENFLKKYHDQLDADYIIVADSNNWEAGKPALTSSLRGVIQVTVRLQMLEHAVHSGMFGGVVMDAVTAASRLISTFHNEDGSVAVEGLVSKETADVNWDEQAVRRDTSMIEGTELIGRGDIASRIWTQPAISVIGMDSTSVAHASNTIQPECTFVISMRTAPGTVAAEAHEALVKHIKEHTPFGARVTIADGELGPAYEADLEGTGARIAHEALSEAWGVPSVNIGGGGSIPFISTFKEQFPGAQVLVTGVEDPKTNAHSENESQDLADLKAAILAEALMLTQFAKQ</sequence>
<dbReference type="PANTHER" id="PTHR43270">
    <property type="entry name" value="BETA-ALA-HIS DIPEPTIDASE"/>
    <property type="match status" value="1"/>
</dbReference>
<reference evidence="6 7" key="1">
    <citation type="submission" date="2023-06" db="EMBL/GenBank/DDBJ databases">
        <title>Draft genome sequence of Gleimia hominis type strain CCUG 57540T.</title>
        <authorList>
            <person name="Salva-Serra F."/>
            <person name="Cardew S."/>
            <person name="Jensie Markopoulos S."/>
            <person name="Ohlen M."/>
            <person name="Inganas E."/>
            <person name="Svensson-Stadler L."/>
            <person name="Moore E.R.B."/>
        </authorList>
    </citation>
    <scope>NUCLEOTIDE SEQUENCE [LARGE SCALE GENOMIC DNA]</scope>
    <source>
        <strain evidence="6 7">CCUG 57540</strain>
    </source>
</reference>
<evidence type="ECO:0000259" key="5">
    <source>
        <dbReference type="Pfam" id="PF07687"/>
    </source>
</evidence>
<dbReference type="InterPro" id="IPR002933">
    <property type="entry name" value="Peptidase_M20"/>
</dbReference>
<dbReference type="InterPro" id="IPR051458">
    <property type="entry name" value="Cyt/Met_Dipeptidase"/>
</dbReference>
<evidence type="ECO:0000256" key="4">
    <source>
        <dbReference type="SAM" id="MobiDB-lite"/>
    </source>
</evidence>
<gene>
    <name evidence="6" type="ORF">QS713_06755</name>
</gene>
<dbReference type="PANTHER" id="PTHR43270:SF12">
    <property type="entry name" value="SUCCINYL-DIAMINOPIMELATE DESUCCINYLASE"/>
    <property type="match status" value="1"/>
</dbReference>
<dbReference type="Pfam" id="PF07687">
    <property type="entry name" value="M20_dimer"/>
    <property type="match status" value="1"/>
</dbReference>
<keyword evidence="2" id="KW-0479">Metal-binding</keyword>
<evidence type="ECO:0000256" key="2">
    <source>
        <dbReference type="ARBA" id="ARBA00022723"/>
    </source>
</evidence>
<dbReference type="InterPro" id="IPR011650">
    <property type="entry name" value="Peptidase_M20_dimer"/>
</dbReference>
<dbReference type="Pfam" id="PF01546">
    <property type="entry name" value="Peptidase_M20"/>
    <property type="match status" value="1"/>
</dbReference>
<accession>A0ABU3IBK2</accession>
<evidence type="ECO:0000256" key="3">
    <source>
        <dbReference type="ARBA" id="ARBA00022801"/>
    </source>
</evidence>
<dbReference type="SUPFAM" id="SSF53187">
    <property type="entry name" value="Zn-dependent exopeptidases"/>
    <property type="match status" value="1"/>
</dbReference>
<evidence type="ECO:0000313" key="7">
    <source>
        <dbReference type="Proteomes" id="UP001247542"/>
    </source>
</evidence>